<evidence type="ECO:0000313" key="3">
    <source>
        <dbReference type="Proteomes" id="UP001580346"/>
    </source>
</evidence>
<dbReference type="Proteomes" id="UP001580346">
    <property type="component" value="Unassembled WGS sequence"/>
</dbReference>
<dbReference type="Gene3D" id="3.40.50.150">
    <property type="entry name" value="Vaccinia Virus protein VP39"/>
    <property type="match status" value="1"/>
</dbReference>
<dbReference type="InterPro" id="IPR029063">
    <property type="entry name" value="SAM-dependent_MTases_sf"/>
</dbReference>
<dbReference type="EMBL" id="JBHHMI010000006">
    <property type="protein sequence ID" value="MFB5267065.1"/>
    <property type="molecule type" value="Genomic_DNA"/>
</dbReference>
<evidence type="ECO:0000313" key="2">
    <source>
        <dbReference type="EMBL" id="MFB5267065.1"/>
    </source>
</evidence>
<feature type="domain" description="Ribosomal RNA large subunit methyltransferase K/L-like methyltransferase" evidence="1">
    <location>
        <begin position="154"/>
        <end position="254"/>
    </location>
</feature>
<organism evidence="2 3">
    <name type="scientific">Paenibacillus enshidis</name>
    <dbReference type="NCBI Taxonomy" id="1458439"/>
    <lineage>
        <taxon>Bacteria</taxon>
        <taxon>Bacillati</taxon>
        <taxon>Bacillota</taxon>
        <taxon>Bacilli</taxon>
        <taxon>Bacillales</taxon>
        <taxon>Paenibacillaceae</taxon>
        <taxon>Paenibacillus</taxon>
    </lineage>
</organism>
<dbReference type="GO" id="GO:0032259">
    <property type="term" value="P:methylation"/>
    <property type="evidence" value="ECO:0007669"/>
    <property type="project" value="UniProtKB-KW"/>
</dbReference>
<proteinExistence type="predicted"/>
<reference evidence="2 3" key="1">
    <citation type="submission" date="2024-09" db="EMBL/GenBank/DDBJ databases">
        <title>Paenibacillus zeirhizospherea sp. nov., isolated from surface of the maize (Zea mays) roots in a horticulture field, Hungary.</title>
        <authorList>
            <person name="Marton D."/>
            <person name="Farkas M."/>
            <person name="Bedics A."/>
            <person name="Toth E."/>
            <person name="Tancsics A."/>
            <person name="Boka K."/>
            <person name="Maroti G."/>
            <person name="Kriszt B."/>
            <person name="Cserhati M."/>
        </authorList>
    </citation>
    <scope>NUCLEOTIDE SEQUENCE [LARGE SCALE GENOMIC DNA]</scope>
    <source>
        <strain evidence="2 3">KCTC 33519</strain>
    </source>
</reference>
<name>A0ABV5AS82_9BACL</name>
<keyword evidence="2" id="KW-0808">Transferase</keyword>
<accession>A0ABV5AS82</accession>
<keyword evidence="3" id="KW-1185">Reference proteome</keyword>
<evidence type="ECO:0000259" key="1">
    <source>
        <dbReference type="Pfam" id="PF01170"/>
    </source>
</evidence>
<dbReference type="CDD" id="cd02440">
    <property type="entry name" value="AdoMet_MTases"/>
    <property type="match status" value="1"/>
</dbReference>
<dbReference type="GO" id="GO:0008168">
    <property type="term" value="F:methyltransferase activity"/>
    <property type="evidence" value="ECO:0007669"/>
    <property type="project" value="UniProtKB-KW"/>
</dbReference>
<dbReference type="RefSeq" id="WP_375355025.1">
    <property type="nucleotide sequence ID" value="NZ_JBHHMI010000006.1"/>
</dbReference>
<keyword evidence="2" id="KW-0489">Methyltransferase</keyword>
<sequence>MNSGSIKEFRHIYVYACHETERELCELEMLRLFDTRPVTSTLVAASRLMDPDVSPFIRLRLDVLGAATELDELAAFASELIVDEGTTFKAAFIKEGDGAEDYTRQREIEREIGWRIRGRAKMKEPDLVFGIIRLQGQWLLGRCVYSGRSWLQRRHKPQNYSTGLPVLAAKALVNLAAPYPEGRKLIDPCCGMGNVVIEGQMNGIHIHGNDMNPLAVQGARVNLRHYGLSEELVTLGDMNLLEERYDAAILDMPYNLCSVLSQPERDRMLTSLRRLADAAVVVSIEPIRDALLATGWQIEAECRLYKGERGGMVREIYICK</sequence>
<protein>
    <submittedName>
        <fullName evidence="2">TRM11 family SAM-dependent methyltransferase</fullName>
    </submittedName>
</protein>
<gene>
    <name evidence="2" type="ORF">ACE41H_09730</name>
</gene>
<dbReference type="PANTHER" id="PTHR14911:SF13">
    <property type="entry name" value="TRNA (GUANINE(6)-N2)-METHYLTRANSFERASE THUMP3"/>
    <property type="match status" value="1"/>
</dbReference>
<dbReference type="SUPFAM" id="SSF53335">
    <property type="entry name" value="S-adenosyl-L-methionine-dependent methyltransferases"/>
    <property type="match status" value="1"/>
</dbReference>
<dbReference type="PANTHER" id="PTHR14911">
    <property type="entry name" value="THUMP DOMAIN-CONTAINING"/>
    <property type="match status" value="1"/>
</dbReference>
<comment type="caution">
    <text evidence="2">The sequence shown here is derived from an EMBL/GenBank/DDBJ whole genome shotgun (WGS) entry which is preliminary data.</text>
</comment>
<dbReference type="InterPro" id="IPR000241">
    <property type="entry name" value="RlmKL-like_Mtase"/>
</dbReference>
<dbReference type="Pfam" id="PF01170">
    <property type="entry name" value="UPF0020"/>
    <property type="match status" value="1"/>
</dbReference>